<evidence type="ECO:0000313" key="3">
    <source>
        <dbReference type="EMBL" id="QDU56449.1"/>
    </source>
</evidence>
<evidence type="ECO:0000256" key="2">
    <source>
        <dbReference type="SAM" id="Phobius"/>
    </source>
</evidence>
<name>A0A518ANZ6_9BACT</name>
<keyword evidence="4" id="KW-1185">Reference proteome</keyword>
<keyword evidence="2" id="KW-1133">Transmembrane helix</keyword>
<gene>
    <name evidence="3" type="ORF">Pan181_26580</name>
</gene>
<dbReference type="PANTHER" id="PTHR32309:SF31">
    <property type="entry name" value="CAPSULAR EXOPOLYSACCHARIDE FAMILY"/>
    <property type="match status" value="1"/>
</dbReference>
<proteinExistence type="predicted"/>
<sequence>MTRPVASSLSPRQFVELLVEYRKLWLVPMVVATVLAIGYSVVMPRNWKATQGLLVRPEVAGLGNDRLGKFGDLSEMKTLQETLLELARSKSVVTKVLQEVGPPANWKKNKAWPTAQDVVDFRDAMVMNPPGGAEFGKTEVFYLGVLDQDPERAADLTSSLAAALEQRTQEIRQGQADSMIAELANGVSQAVETLTLKTNELSEFEGSVGADLNDLRNLLNPIGGASESSQDNLAIQAELRAIRSEREQNEKLLEVLQKAQKDPQMLVATPATLLASQPAVDRLKQGVIDAQLNTARLLGTLAPAHPYVLAAQEAESHVREQLHRELATAIQGLQIELEVSQQRQAALKQQLVENQDRQRGLARHRAVYAQLVAAVDNQTQLVDAAQTRLAEAQSHLAGAQSASLLSRIDHVESGIKPVGPGRATVVGVGGLLGLMLGLGIVFVKHGPRPMDVAELEATPATVAGRTEFGFASPRSHRFTLSEAIATGYEARETAGAH</sequence>
<protein>
    <submittedName>
        <fullName evidence="3">Chain length determinant protein</fullName>
    </submittedName>
</protein>
<evidence type="ECO:0000313" key="4">
    <source>
        <dbReference type="Proteomes" id="UP000315750"/>
    </source>
</evidence>
<dbReference type="AlphaFoldDB" id="A0A518ANZ6"/>
<dbReference type="Proteomes" id="UP000315750">
    <property type="component" value="Chromosome"/>
</dbReference>
<dbReference type="InterPro" id="IPR050445">
    <property type="entry name" value="Bact_polysacc_biosynth/exp"/>
</dbReference>
<keyword evidence="2" id="KW-0472">Membrane</keyword>
<dbReference type="PANTHER" id="PTHR32309">
    <property type="entry name" value="TYROSINE-PROTEIN KINASE"/>
    <property type="match status" value="1"/>
</dbReference>
<dbReference type="KEGG" id="amuc:Pan181_26580"/>
<reference evidence="3 4" key="1">
    <citation type="submission" date="2019-02" db="EMBL/GenBank/DDBJ databases">
        <title>Deep-cultivation of Planctomycetes and their phenomic and genomic characterization uncovers novel biology.</title>
        <authorList>
            <person name="Wiegand S."/>
            <person name="Jogler M."/>
            <person name="Boedeker C."/>
            <person name="Pinto D."/>
            <person name="Vollmers J."/>
            <person name="Rivas-Marin E."/>
            <person name="Kohn T."/>
            <person name="Peeters S.H."/>
            <person name="Heuer A."/>
            <person name="Rast P."/>
            <person name="Oberbeckmann S."/>
            <person name="Bunk B."/>
            <person name="Jeske O."/>
            <person name="Meyerdierks A."/>
            <person name="Storesund J.E."/>
            <person name="Kallscheuer N."/>
            <person name="Luecker S."/>
            <person name="Lage O.M."/>
            <person name="Pohl T."/>
            <person name="Merkel B.J."/>
            <person name="Hornburger P."/>
            <person name="Mueller R.-W."/>
            <person name="Bruemmer F."/>
            <person name="Labrenz M."/>
            <person name="Spormann A.M."/>
            <person name="Op den Camp H."/>
            <person name="Overmann J."/>
            <person name="Amann R."/>
            <person name="Jetten M.S.M."/>
            <person name="Mascher T."/>
            <person name="Medema M.H."/>
            <person name="Devos D.P."/>
            <person name="Kaster A.-K."/>
            <person name="Ovreas L."/>
            <person name="Rohde M."/>
            <person name="Galperin M.Y."/>
            <person name="Jogler C."/>
        </authorList>
    </citation>
    <scope>NUCLEOTIDE SEQUENCE [LARGE SCALE GENOMIC DNA]</scope>
    <source>
        <strain evidence="3 4">Pan181</strain>
    </source>
</reference>
<evidence type="ECO:0000256" key="1">
    <source>
        <dbReference type="SAM" id="Coils"/>
    </source>
</evidence>
<keyword evidence="1" id="KW-0175">Coiled coil</keyword>
<accession>A0A518ANZ6</accession>
<dbReference type="OrthoDB" id="234267at2"/>
<dbReference type="EMBL" id="CP036278">
    <property type="protein sequence ID" value="QDU56449.1"/>
    <property type="molecule type" value="Genomic_DNA"/>
</dbReference>
<feature type="coiled-coil region" evidence="1">
    <location>
        <begin position="375"/>
        <end position="402"/>
    </location>
</feature>
<keyword evidence="2" id="KW-0812">Transmembrane</keyword>
<feature type="transmembrane region" description="Helical" evidence="2">
    <location>
        <begin position="423"/>
        <end position="443"/>
    </location>
</feature>
<dbReference type="RefSeq" id="WP_145247194.1">
    <property type="nucleotide sequence ID" value="NZ_CP036278.1"/>
</dbReference>
<feature type="transmembrane region" description="Helical" evidence="2">
    <location>
        <begin position="24"/>
        <end position="42"/>
    </location>
</feature>
<organism evidence="3 4">
    <name type="scientific">Aeoliella mucimassa</name>
    <dbReference type="NCBI Taxonomy" id="2527972"/>
    <lineage>
        <taxon>Bacteria</taxon>
        <taxon>Pseudomonadati</taxon>
        <taxon>Planctomycetota</taxon>
        <taxon>Planctomycetia</taxon>
        <taxon>Pirellulales</taxon>
        <taxon>Lacipirellulaceae</taxon>
        <taxon>Aeoliella</taxon>
    </lineage>
</organism>